<dbReference type="Proteomes" id="UP000800039">
    <property type="component" value="Unassembled WGS sequence"/>
</dbReference>
<feature type="compositionally biased region" description="Polar residues" evidence="1">
    <location>
        <begin position="263"/>
        <end position="272"/>
    </location>
</feature>
<proteinExistence type="predicted"/>
<dbReference type="GO" id="GO:0030036">
    <property type="term" value="P:actin cytoskeleton organization"/>
    <property type="evidence" value="ECO:0007669"/>
    <property type="project" value="InterPro"/>
</dbReference>
<dbReference type="InterPro" id="IPR016024">
    <property type="entry name" value="ARM-type_fold"/>
</dbReference>
<dbReference type="OrthoDB" id="2155261at2759"/>
<evidence type="ECO:0000256" key="1">
    <source>
        <dbReference type="SAM" id="MobiDB-lite"/>
    </source>
</evidence>
<dbReference type="SUPFAM" id="SSF48371">
    <property type="entry name" value="ARM repeat"/>
    <property type="match status" value="1"/>
</dbReference>
<accession>A0A9P4GG50</accession>
<comment type="caution">
    <text evidence="3">The sequence shown here is derived from an EMBL/GenBank/DDBJ whole genome shotgun (WGS) entry which is preliminary data.</text>
</comment>
<keyword evidence="4" id="KW-1185">Reference proteome</keyword>
<feature type="domain" description="Formin GTPase-binding" evidence="2">
    <location>
        <begin position="361"/>
        <end position="652"/>
    </location>
</feature>
<dbReference type="Pfam" id="PF06371">
    <property type="entry name" value="Drf_GBD"/>
    <property type="match status" value="1"/>
</dbReference>
<feature type="region of interest" description="Disordered" evidence="1">
    <location>
        <begin position="833"/>
        <end position="862"/>
    </location>
</feature>
<feature type="compositionally biased region" description="Low complexity" evidence="1">
    <location>
        <begin position="489"/>
        <end position="502"/>
    </location>
</feature>
<feature type="compositionally biased region" description="Low complexity" evidence="1">
    <location>
        <begin position="195"/>
        <end position="207"/>
    </location>
</feature>
<dbReference type="GeneID" id="63845916"/>
<feature type="compositionally biased region" description="Basic and acidic residues" evidence="1">
    <location>
        <begin position="473"/>
        <end position="487"/>
    </location>
</feature>
<feature type="compositionally biased region" description="Basic and acidic residues" evidence="1">
    <location>
        <begin position="159"/>
        <end position="176"/>
    </location>
</feature>
<feature type="compositionally biased region" description="Basic and acidic residues" evidence="1">
    <location>
        <begin position="289"/>
        <end position="299"/>
    </location>
</feature>
<evidence type="ECO:0000313" key="4">
    <source>
        <dbReference type="Proteomes" id="UP000800039"/>
    </source>
</evidence>
<dbReference type="GO" id="GO:0003779">
    <property type="term" value="F:actin binding"/>
    <property type="evidence" value="ECO:0007669"/>
    <property type="project" value="InterPro"/>
</dbReference>
<feature type="compositionally biased region" description="Polar residues" evidence="1">
    <location>
        <begin position="446"/>
        <end position="455"/>
    </location>
</feature>
<feature type="compositionally biased region" description="Polar residues" evidence="1">
    <location>
        <begin position="412"/>
        <end position="436"/>
    </location>
</feature>
<feature type="region of interest" description="Disordered" evidence="1">
    <location>
        <begin position="410"/>
        <end position="514"/>
    </location>
</feature>
<evidence type="ECO:0000313" key="3">
    <source>
        <dbReference type="EMBL" id="KAF1845448.1"/>
    </source>
</evidence>
<dbReference type="GO" id="GO:0031267">
    <property type="term" value="F:small GTPase binding"/>
    <property type="evidence" value="ECO:0007669"/>
    <property type="project" value="InterPro"/>
</dbReference>
<feature type="compositionally biased region" description="Basic and acidic residues" evidence="1">
    <location>
        <begin position="115"/>
        <end position="142"/>
    </location>
</feature>
<sequence>MATPDSAAPAAGHRRHKSSFVLKSIMTSKSHKRTPSDGTALKQDQLANPSYLPALNLQAPLLPPDHPHSQVGAATRTQNIPTNPPSPRKSQDIRSSPKKSLHKKTLSSVSLRSLAKKEDKSTDKQSAEARRAQEQEVTAERPKKTKSSTNLAAMFGKGRSKDNKQSPTKEPRDKENTTPPRSANAAAPPRTPIWSEFSSQQETTTTSKIPLNDQRRSIEEEIALYTPQDYSPSKQRNFFDYGQPSLQKRPIVKERPKSMVAPKNTSTTSIFETFTRKKSNDRVPLSDTKGNEGRLKESASSKSIPARPILKRASTDTSRKDITFKPATQPAVAAKKPNRVMAAVAAFNGKSKQVDPAPPSPTKLDSNVVDAEFEEVLESRNIPTHQRGQMRTLKLEVKADFVRMHKLDVPQASRTTSSQSSIAETKSVLAKSSKSRYGSAEEENESSSVDKSGNNTKRERPLSRAFTFNRSDSPTKKQKGESNERKVSSKSTPIPKSPSTRSLVSKASDRSLSNSAKAAKSDEFIVYLKKTTKPQDVEIGKLHKLRLLLRNETVEWVDTFIQDGGMTALVGLLHRIMEIEWREDHEDTLLHELLRCLKGLCTTATALKQLKEISTTLYPALLAMLFDEEHKGPSEFTTRELIIEIIFAHISTAPEPELESRATELLKYLKDPAKEKESSTVPFILQMHQPRPYQVWCKEMTNVTKEVFWIFIHHLNVIPVPAQPSLDKSYAKTHFPGQRAIVPAAPYVGGVEWDATNYLATHIDLLNGLIASLPTQQQRNTLRQELKVSGFEKLMGHLRACNAKYYGAVHDSVRVWIGAALVDDWDVKTVRMGSGDGRGSISPVKQSPKKKAEKPPQIGQIGVPKMDIGLGLGLGFDKEIAIGGGNEKKDDDWI</sequence>
<dbReference type="AlphaFoldDB" id="A0A9P4GG50"/>
<feature type="region of interest" description="Disordered" evidence="1">
    <location>
        <begin position="1"/>
        <end position="316"/>
    </location>
</feature>
<feature type="compositionally biased region" description="Low complexity" evidence="1">
    <location>
        <begin position="177"/>
        <end position="188"/>
    </location>
</feature>
<feature type="compositionally biased region" description="Basic residues" evidence="1">
    <location>
        <begin position="96"/>
        <end position="105"/>
    </location>
</feature>
<dbReference type="InterPro" id="IPR010473">
    <property type="entry name" value="GTPase-bd"/>
</dbReference>
<name>A0A9P4GG50_9PLEO</name>
<evidence type="ECO:0000259" key="2">
    <source>
        <dbReference type="SMART" id="SM01140"/>
    </source>
</evidence>
<dbReference type="InterPro" id="IPR011989">
    <property type="entry name" value="ARM-like"/>
</dbReference>
<protein>
    <recommendedName>
        <fullName evidence="2">Formin GTPase-binding domain-containing protein</fullName>
    </recommendedName>
</protein>
<reference evidence="3" key="1">
    <citation type="submission" date="2020-01" db="EMBL/GenBank/DDBJ databases">
        <authorList>
            <consortium name="DOE Joint Genome Institute"/>
            <person name="Haridas S."/>
            <person name="Albert R."/>
            <person name="Binder M."/>
            <person name="Bloem J."/>
            <person name="Labutti K."/>
            <person name="Salamov A."/>
            <person name="Andreopoulos B."/>
            <person name="Baker S.E."/>
            <person name="Barry K."/>
            <person name="Bills G."/>
            <person name="Bluhm B.H."/>
            <person name="Cannon C."/>
            <person name="Castanera R."/>
            <person name="Culley D.E."/>
            <person name="Daum C."/>
            <person name="Ezra D."/>
            <person name="Gonzalez J.B."/>
            <person name="Henrissat B."/>
            <person name="Kuo A."/>
            <person name="Liang C."/>
            <person name="Lipzen A."/>
            <person name="Lutzoni F."/>
            <person name="Magnuson J."/>
            <person name="Mondo S."/>
            <person name="Nolan M."/>
            <person name="Ohm R."/>
            <person name="Pangilinan J."/>
            <person name="Park H.-J."/>
            <person name="Ramirez L."/>
            <person name="Alfaro M."/>
            <person name="Sun H."/>
            <person name="Tritt A."/>
            <person name="Yoshinaga Y."/>
            <person name="Zwiers L.-H."/>
            <person name="Turgeon B.G."/>
            <person name="Goodwin S.B."/>
            <person name="Spatafora J.W."/>
            <person name="Crous P.W."/>
            <person name="Grigoriev I.V."/>
        </authorList>
    </citation>
    <scope>NUCLEOTIDE SEQUENCE</scope>
    <source>
        <strain evidence="3">CBS 394.84</strain>
    </source>
</reference>
<gene>
    <name evidence="3" type="ORF">K460DRAFT_283501</name>
</gene>
<dbReference type="Gene3D" id="1.25.10.10">
    <property type="entry name" value="Leucine-rich Repeat Variant"/>
    <property type="match status" value="1"/>
</dbReference>
<organism evidence="3 4">
    <name type="scientific">Cucurbitaria berberidis CBS 394.84</name>
    <dbReference type="NCBI Taxonomy" id="1168544"/>
    <lineage>
        <taxon>Eukaryota</taxon>
        <taxon>Fungi</taxon>
        <taxon>Dikarya</taxon>
        <taxon>Ascomycota</taxon>
        <taxon>Pezizomycotina</taxon>
        <taxon>Dothideomycetes</taxon>
        <taxon>Pleosporomycetidae</taxon>
        <taxon>Pleosporales</taxon>
        <taxon>Pleosporineae</taxon>
        <taxon>Cucurbitariaceae</taxon>
        <taxon>Cucurbitaria</taxon>
    </lineage>
</organism>
<dbReference type="EMBL" id="ML976616">
    <property type="protein sequence ID" value="KAF1845448.1"/>
    <property type="molecule type" value="Genomic_DNA"/>
</dbReference>
<dbReference type="SMART" id="SM01140">
    <property type="entry name" value="Drf_GBD"/>
    <property type="match status" value="1"/>
</dbReference>
<dbReference type="RefSeq" id="XP_040788011.1">
    <property type="nucleotide sequence ID" value="XM_040928663.1"/>
</dbReference>